<dbReference type="InterPro" id="IPR049413">
    <property type="entry name" value="V18/19-like_jelly_roll_sf"/>
</dbReference>
<dbReference type="Gene3D" id="2.60.120.1100">
    <property type="match status" value="1"/>
</dbReference>
<protein>
    <submittedName>
        <fullName evidence="1">Uncharacterized protein</fullName>
    </submittedName>
</protein>
<sequence length="333" mass="38529">QDGQSNANLGVYSRTLEFNGDIEQEFFIYEARSVTHAEPPTADPEQIFTPYYFVFEVQHMLDLMNNAYALAFSNINPKPATIGGVPPEAPYIIYNSETRLLSIITQRAYYDLALADPIKIYFNNSTFSLMPAYPVERLSLSQERDFLLLVRNYRNNFFQPSDLINTFPDPPDFFEMKESYITINQWYAGKKIILLSDDLPVRSEFIEESVTGVQGNIDTFRSVVTDFSPSAQGSDDYRGILQLTPNPQYRLVDLLSDRPIYKINIKVFFEDKLGNLFQLFLEPFQTMTIKIGFLNKELYKNLSRQNILLLQKINENMEKSVKLQIDQMVNLMN</sequence>
<feature type="non-terminal residue" evidence="1">
    <location>
        <position position="1"/>
    </location>
</feature>
<dbReference type="EMBL" id="LAZR01042936">
    <property type="protein sequence ID" value="KKL08296.1"/>
    <property type="molecule type" value="Genomic_DNA"/>
</dbReference>
<gene>
    <name evidence="1" type="ORF">LCGC14_2577290</name>
</gene>
<proteinExistence type="predicted"/>
<name>A0A0F9CRP6_9ZZZZ</name>
<organism evidence="1">
    <name type="scientific">marine sediment metagenome</name>
    <dbReference type="NCBI Taxonomy" id="412755"/>
    <lineage>
        <taxon>unclassified sequences</taxon>
        <taxon>metagenomes</taxon>
        <taxon>ecological metagenomes</taxon>
    </lineage>
</organism>
<evidence type="ECO:0000313" key="1">
    <source>
        <dbReference type="EMBL" id="KKL08296.1"/>
    </source>
</evidence>
<dbReference type="AlphaFoldDB" id="A0A0F9CRP6"/>
<reference evidence="1" key="1">
    <citation type="journal article" date="2015" name="Nature">
        <title>Complex archaea that bridge the gap between prokaryotes and eukaryotes.</title>
        <authorList>
            <person name="Spang A."/>
            <person name="Saw J.H."/>
            <person name="Jorgensen S.L."/>
            <person name="Zaremba-Niedzwiedzka K."/>
            <person name="Martijn J."/>
            <person name="Lind A.E."/>
            <person name="van Eijk R."/>
            <person name="Schleper C."/>
            <person name="Guy L."/>
            <person name="Ettema T.J."/>
        </authorList>
    </citation>
    <scope>NUCLEOTIDE SEQUENCE</scope>
</reference>
<comment type="caution">
    <text evidence="1">The sequence shown here is derived from an EMBL/GenBank/DDBJ whole genome shotgun (WGS) entry which is preliminary data.</text>
</comment>
<accession>A0A0F9CRP6</accession>